<dbReference type="AlphaFoldDB" id="A0AAV7UAD8"/>
<evidence type="ECO:0000313" key="3">
    <source>
        <dbReference type="Proteomes" id="UP001066276"/>
    </source>
</evidence>
<evidence type="ECO:0000313" key="2">
    <source>
        <dbReference type="EMBL" id="KAJ1184703.1"/>
    </source>
</evidence>
<keyword evidence="3" id="KW-1185">Reference proteome</keyword>
<feature type="compositionally biased region" description="Basic and acidic residues" evidence="1">
    <location>
        <begin position="31"/>
        <end position="42"/>
    </location>
</feature>
<dbReference type="EMBL" id="JANPWB010000005">
    <property type="protein sequence ID" value="KAJ1184703.1"/>
    <property type="molecule type" value="Genomic_DNA"/>
</dbReference>
<feature type="region of interest" description="Disordered" evidence="1">
    <location>
        <begin position="1"/>
        <end position="96"/>
    </location>
</feature>
<sequence length="155" mass="16872">MEVNTVRAEHRKLAERVTINDSRRGNTGPNRAEENCRGRSDRPWASPPRNNHREERGSRALPGLAPLRRSAAHEVGAPCPEKVRRNTKAGVTDRVHPLHKITTKESRGSQALSVHSCEDVASPPAITTAQSAHTAHGGTGPRGGNLRPWRASVPL</sequence>
<gene>
    <name evidence="2" type="ORF">NDU88_001506</name>
</gene>
<organism evidence="2 3">
    <name type="scientific">Pleurodeles waltl</name>
    <name type="common">Iberian ribbed newt</name>
    <dbReference type="NCBI Taxonomy" id="8319"/>
    <lineage>
        <taxon>Eukaryota</taxon>
        <taxon>Metazoa</taxon>
        <taxon>Chordata</taxon>
        <taxon>Craniata</taxon>
        <taxon>Vertebrata</taxon>
        <taxon>Euteleostomi</taxon>
        <taxon>Amphibia</taxon>
        <taxon>Batrachia</taxon>
        <taxon>Caudata</taxon>
        <taxon>Salamandroidea</taxon>
        <taxon>Salamandridae</taxon>
        <taxon>Pleurodelinae</taxon>
        <taxon>Pleurodeles</taxon>
    </lineage>
</organism>
<evidence type="ECO:0000256" key="1">
    <source>
        <dbReference type="SAM" id="MobiDB-lite"/>
    </source>
</evidence>
<name>A0AAV7UAD8_PLEWA</name>
<comment type="caution">
    <text evidence="2">The sequence shown here is derived from an EMBL/GenBank/DDBJ whole genome shotgun (WGS) entry which is preliminary data.</text>
</comment>
<reference evidence="2" key="1">
    <citation type="journal article" date="2022" name="bioRxiv">
        <title>Sequencing and chromosome-scale assembly of the giantPleurodeles waltlgenome.</title>
        <authorList>
            <person name="Brown T."/>
            <person name="Elewa A."/>
            <person name="Iarovenko S."/>
            <person name="Subramanian E."/>
            <person name="Araus A.J."/>
            <person name="Petzold A."/>
            <person name="Susuki M."/>
            <person name="Suzuki K.-i.T."/>
            <person name="Hayashi T."/>
            <person name="Toyoda A."/>
            <person name="Oliveira C."/>
            <person name="Osipova E."/>
            <person name="Leigh N.D."/>
            <person name="Simon A."/>
            <person name="Yun M.H."/>
        </authorList>
    </citation>
    <scope>NUCLEOTIDE SEQUENCE</scope>
    <source>
        <strain evidence="2">20211129_DDA</strain>
        <tissue evidence="2">Liver</tissue>
    </source>
</reference>
<protein>
    <submittedName>
        <fullName evidence="2">Uncharacterized protein</fullName>
    </submittedName>
</protein>
<proteinExistence type="predicted"/>
<feature type="region of interest" description="Disordered" evidence="1">
    <location>
        <begin position="126"/>
        <end position="155"/>
    </location>
</feature>
<dbReference type="Proteomes" id="UP001066276">
    <property type="component" value="Chromosome 3_1"/>
</dbReference>
<accession>A0AAV7UAD8</accession>